<protein>
    <submittedName>
        <fullName evidence="1">Ethanolamine utilization cobalamin adenosyltransferase</fullName>
    </submittedName>
</protein>
<dbReference type="OrthoDB" id="6197337at2"/>
<proteinExistence type="predicted"/>
<reference evidence="1 2" key="1">
    <citation type="submission" date="2017-06" db="EMBL/GenBank/DDBJ databases">
        <authorList>
            <consortium name="Pathogen Informatics"/>
        </authorList>
    </citation>
    <scope>NUCLEOTIDE SEQUENCE [LARGE SCALE GENOMIC DNA]</scope>
    <source>
        <strain evidence="1 2">NCTC13788</strain>
    </source>
</reference>
<dbReference type="PIRSF" id="PIRSF034981">
    <property type="entry name" value="Eut_put"/>
    <property type="match status" value="1"/>
</dbReference>
<evidence type="ECO:0000313" key="2">
    <source>
        <dbReference type="Proteomes" id="UP000215185"/>
    </source>
</evidence>
<dbReference type="AlphaFoldDB" id="A0A239SMV6"/>
<dbReference type="GO" id="GO:0016740">
    <property type="term" value="F:transferase activity"/>
    <property type="evidence" value="ECO:0007669"/>
    <property type="project" value="UniProtKB-KW"/>
</dbReference>
<sequence length="209" mass="23405">MENIDKLVQLITDRLLENLQHQPNETSVFLIGKESTREYLASHGCRVTQEHTSADFVVVDDLALDAFLRVASLCPADAKESSLLTSLLEGKKVLISLEAFNIEQYKQSAKSLLYRELLAQKAKLEKYGATFYSETQLLSLLEAKEATKDVVATHQSTPVSQSSKSKLITESKLRAMQLSEGDTFTLEKGMIVTALAKDYLKRHKIRIVN</sequence>
<gene>
    <name evidence="1" type="ORF">SAMEA4412692_00348</name>
</gene>
<dbReference type="InterPro" id="IPR013372">
    <property type="entry name" value="Eut_put"/>
</dbReference>
<organism evidence="1 2">
    <name type="scientific">Streptococcus merionis</name>
    <dbReference type="NCBI Taxonomy" id="400065"/>
    <lineage>
        <taxon>Bacteria</taxon>
        <taxon>Bacillati</taxon>
        <taxon>Bacillota</taxon>
        <taxon>Bacilli</taxon>
        <taxon>Lactobacillales</taxon>
        <taxon>Streptococcaceae</taxon>
        <taxon>Streptococcus</taxon>
    </lineage>
</organism>
<dbReference type="RefSeq" id="WP_018373865.1">
    <property type="nucleotide sequence ID" value="NZ_LT906439.1"/>
</dbReference>
<dbReference type="KEGG" id="smen:SAMEA4412692_0348"/>
<keyword evidence="2" id="KW-1185">Reference proteome</keyword>
<dbReference type="STRING" id="1123308.GCA_000380085_01314"/>
<name>A0A239SMV6_9STRE</name>
<keyword evidence="1" id="KW-0808">Transferase</keyword>
<dbReference type="eggNOG" id="ENOG5032UNQ">
    <property type="taxonomic scope" value="Bacteria"/>
</dbReference>
<evidence type="ECO:0000313" key="1">
    <source>
        <dbReference type="EMBL" id="SNU86716.1"/>
    </source>
</evidence>
<dbReference type="Proteomes" id="UP000215185">
    <property type="component" value="Chromosome 1"/>
</dbReference>
<dbReference type="EMBL" id="LT906439">
    <property type="protein sequence ID" value="SNU86716.1"/>
    <property type="molecule type" value="Genomic_DNA"/>
</dbReference>
<accession>A0A239SMV6</accession>